<name>A0ABQ7Z9Q3_BRANA</name>
<proteinExistence type="inferred from homology"/>
<keyword evidence="10" id="KW-1185">Reference proteome</keyword>
<dbReference type="PROSITE" id="PS51294">
    <property type="entry name" value="HTH_MYB"/>
    <property type="match status" value="1"/>
</dbReference>
<evidence type="ECO:0000259" key="6">
    <source>
        <dbReference type="PROSITE" id="PS50090"/>
    </source>
</evidence>
<accession>A0ABQ7Z9Q3</accession>
<dbReference type="Gene3D" id="1.10.10.60">
    <property type="entry name" value="Homeodomain-like"/>
    <property type="match status" value="1"/>
</dbReference>
<evidence type="ECO:0000256" key="5">
    <source>
        <dbReference type="SAM" id="MobiDB-lite"/>
    </source>
</evidence>
<dbReference type="InterPro" id="IPR013783">
    <property type="entry name" value="Ig-like_fold"/>
</dbReference>
<evidence type="ECO:0000259" key="8">
    <source>
        <dbReference type="PROSITE" id="PS51294"/>
    </source>
</evidence>
<evidence type="ECO:0000313" key="9">
    <source>
        <dbReference type="EMBL" id="KAH0876950.1"/>
    </source>
</evidence>
<dbReference type="InterPro" id="IPR008962">
    <property type="entry name" value="PapD-like_sf"/>
</dbReference>
<evidence type="ECO:0000256" key="4">
    <source>
        <dbReference type="SAM" id="Coils"/>
    </source>
</evidence>
<dbReference type="EMBL" id="JAGKQM010000015">
    <property type="protein sequence ID" value="KAH0876950.1"/>
    <property type="molecule type" value="Genomic_DNA"/>
</dbReference>
<dbReference type="PANTHER" id="PTHR10809">
    <property type="entry name" value="VESICLE-ASSOCIATED MEMBRANE PROTEIN-ASSOCIATED PROTEIN"/>
    <property type="match status" value="1"/>
</dbReference>
<comment type="similarity">
    <text evidence="2">Belongs to the VAMP-associated protein (VAP) (TC 9.B.17) family.</text>
</comment>
<dbReference type="Proteomes" id="UP000824890">
    <property type="component" value="Unassembled WGS sequence"/>
</dbReference>
<dbReference type="PROSITE" id="PS50202">
    <property type="entry name" value="MSP"/>
    <property type="match status" value="1"/>
</dbReference>
<organism evidence="9 10">
    <name type="scientific">Brassica napus</name>
    <name type="common">Rape</name>
    <dbReference type="NCBI Taxonomy" id="3708"/>
    <lineage>
        <taxon>Eukaryota</taxon>
        <taxon>Viridiplantae</taxon>
        <taxon>Streptophyta</taxon>
        <taxon>Embryophyta</taxon>
        <taxon>Tracheophyta</taxon>
        <taxon>Spermatophyta</taxon>
        <taxon>Magnoliopsida</taxon>
        <taxon>eudicotyledons</taxon>
        <taxon>Gunneridae</taxon>
        <taxon>Pentapetalae</taxon>
        <taxon>rosids</taxon>
        <taxon>malvids</taxon>
        <taxon>Brassicales</taxon>
        <taxon>Brassicaceae</taxon>
        <taxon>Brassiceae</taxon>
        <taxon>Brassica</taxon>
    </lineage>
</organism>
<dbReference type="SUPFAM" id="SSF49354">
    <property type="entry name" value="PapD-like"/>
    <property type="match status" value="1"/>
</dbReference>
<feature type="region of interest" description="Disordered" evidence="5">
    <location>
        <begin position="217"/>
        <end position="236"/>
    </location>
</feature>
<dbReference type="SMART" id="SM00717">
    <property type="entry name" value="SANT"/>
    <property type="match status" value="1"/>
</dbReference>
<evidence type="ECO:0000313" key="10">
    <source>
        <dbReference type="Proteomes" id="UP000824890"/>
    </source>
</evidence>
<evidence type="ECO:0000259" key="7">
    <source>
        <dbReference type="PROSITE" id="PS50202"/>
    </source>
</evidence>
<evidence type="ECO:0000256" key="2">
    <source>
        <dbReference type="ARBA" id="ARBA00008932"/>
    </source>
</evidence>
<dbReference type="SUPFAM" id="SSF46689">
    <property type="entry name" value="Homeodomain-like"/>
    <property type="match status" value="1"/>
</dbReference>
<evidence type="ECO:0000256" key="3">
    <source>
        <dbReference type="ARBA" id="ARBA00023242"/>
    </source>
</evidence>
<feature type="domain" description="Myb-like" evidence="6">
    <location>
        <begin position="379"/>
        <end position="431"/>
    </location>
</feature>
<feature type="compositionally biased region" description="Basic and acidic residues" evidence="5">
    <location>
        <begin position="217"/>
        <end position="227"/>
    </location>
</feature>
<feature type="coiled-coil region" evidence="4">
    <location>
        <begin position="295"/>
        <end position="322"/>
    </location>
</feature>
<keyword evidence="3" id="KW-0539">Nucleus</keyword>
<dbReference type="PANTHER" id="PTHR10809:SF45">
    <property type="entry name" value="VESICLE-ASSOCIATED PROTEIN 2-2"/>
    <property type="match status" value="1"/>
</dbReference>
<gene>
    <name evidence="9" type="ORF">HID58_064344</name>
</gene>
<dbReference type="Pfam" id="PF00249">
    <property type="entry name" value="Myb_DNA-binding"/>
    <property type="match status" value="1"/>
</dbReference>
<dbReference type="InterPro" id="IPR001005">
    <property type="entry name" value="SANT/Myb"/>
</dbReference>
<evidence type="ECO:0000256" key="1">
    <source>
        <dbReference type="ARBA" id="ARBA00004123"/>
    </source>
</evidence>
<dbReference type="InterPro" id="IPR016763">
    <property type="entry name" value="VAP"/>
</dbReference>
<dbReference type="PROSITE" id="PS50090">
    <property type="entry name" value="MYB_LIKE"/>
    <property type="match status" value="1"/>
</dbReference>
<dbReference type="InterPro" id="IPR009057">
    <property type="entry name" value="Homeodomain-like_sf"/>
</dbReference>
<sequence length="479" mass="54093">MNMPLLDIQPRTLKFVVDLKKQSTCVVQLTNTTNLFVAFKVKTTSPKKYCVRPNVGVVAPKSSCEFSVIMQAFKEPPPDMVCKDKFLIQSTAVPEETTDEDITASMFSKAEGKHIEENKLRVTLVLPSDSPELSPVKGTLKQEAVFEDSILKDRVYGQSETLRLPQYESEIVKEPRMVGHDELKAPYDAKEANDLKATKGGYATSNLEKEAEFDPIKSHKDADDGRGIKSTHNLDTPTKMAMDLDQVFPNGKTSANSVTYSDEPKIPRNRDVVHMQQTDAQNIKALEESKLVKDIEGMKLKVNALESKLKQADSTISKLMEERSISFQHRESLQQELAELRTKKIVKEVHIGFPLLYVCVVAFISIVIGEMGRPSCCEKIGIKKGPWTPEEDIILVSYIQEHGPGNWRSVPTTTGLLRCSKSCRLRWTNYLRPGIKRGNFTPHEEGLCWLRIYHKEQTMISRTIGIEHPSEEESQQVRE</sequence>
<protein>
    <recommendedName>
        <fullName evidence="11">MSP domain-containing protein</fullName>
    </recommendedName>
</protein>
<dbReference type="InterPro" id="IPR000535">
    <property type="entry name" value="MSP_dom"/>
</dbReference>
<dbReference type="Pfam" id="PF00635">
    <property type="entry name" value="Motile_Sperm"/>
    <property type="match status" value="1"/>
</dbReference>
<dbReference type="Gene3D" id="2.60.40.10">
    <property type="entry name" value="Immunoglobulins"/>
    <property type="match status" value="1"/>
</dbReference>
<feature type="domain" description="MSP" evidence="7">
    <location>
        <begin position="5"/>
        <end position="125"/>
    </location>
</feature>
<keyword evidence="4" id="KW-0175">Coiled coil</keyword>
<comment type="subcellular location">
    <subcellularLocation>
        <location evidence="1">Nucleus</location>
    </subcellularLocation>
</comment>
<dbReference type="CDD" id="cd00167">
    <property type="entry name" value="SANT"/>
    <property type="match status" value="1"/>
</dbReference>
<evidence type="ECO:0008006" key="11">
    <source>
        <dbReference type="Google" id="ProtNLM"/>
    </source>
</evidence>
<comment type="caution">
    <text evidence="9">The sequence shown here is derived from an EMBL/GenBank/DDBJ whole genome shotgun (WGS) entry which is preliminary data.</text>
</comment>
<reference evidence="9 10" key="1">
    <citation type="submission" date="2021-05" db="EMBL/GenBank/DDBJ databases">
        <title>Genome Assembly of Synthetic Allotetraploid Brassica napus Reveals Homoeologous Exchanges between Subgenomes.</title>
        <authorList>
            <person name="Davis J.T."/>
        </authorList>
    </citation>
    <scope>NUCLEOTIDE SEQUENCE [LARGE SCALE GENOMIC DNA]</scope>
    <source>
        <strain evidence="10">cv. Da-Ae</strain>
        <tissue evidence="9">Seedling</tissue>
    </source>
</reference>
<feature type="domain" description="HTH myb-type" evidence="8">
    <location>
        <begin position="379"/>
        <end position="435"/>
    </location>
</feature>
<dbReference type="InterPro" id="IPR017930">
    <property type="entry name" value="Myb_dom"/>
</dbReference>